<organism evidence="2">
    <name type="scientific">Mucor ambiguus</name>
    <dbReference type="NCBI Taxonomy" id="91626"/>
    <lineage>
        <taxon>Eukaryota</taxon>
        <taxon>Fungi</taxon>
        <taxon>Fungi incertae sedis</taxon>
        <taxon>Mucoromycota</taxon>
        <taxon>Mucoromycotina</taxon>
        <taxon>Mucoromycetes</taxon>
        <taxon>Mucorales</taxon>
        <taxon>Mucorineae</taxon>
        <taxon>Mucoraceae</taxon>
        <taxon>Mucor</taxon>
    </lineage>
</organism>
<dbReference type="EMBL" id="DF836607">
    <property type="protein sequence ID" value="GAN10076.1"/>
    <property type="molecule type" value="Genomic_DNA"/>
</dbReference>
<feature type="compositionally biased region" description="Polar residues" evidence="1">
    <location>
        <begin position="1"/>
        <end position="10"/>
    </location>
</feature>
<sequence length="66" mass="6953">MPLYTATNVSLEDENEGDAVGSKADDNGDTANAVEAKVTNGHVEQETTDDAALPSIAKYSEIWIGL</sequence>
<keyword evidence="3" id="KW-1185">Reference proteome</keyword>
<dbReference type="AlphaFoldDB" id="A0A0C9MH41"/>
<name>A0A0C9MH41_9FUNG</name>
<evidence type="ECO:0000256" key="1">
    <source>
        <dbReference type="SAM" id="MobiDB-lite"/>
    </source>
</evidence>
<gene>
    <name evidence="2" type="ORF">MAM1_0318d09611</name>
</gene>
<reference evidence="2" key="1">
    <citation type="submission" date="2014-09" db="EMBL/GenBank/DDBJ databases">
        <title>Draft genome sequence of an oleaginous Mucoromycotina fungus Mucor ambiguus NBRC6742.</title>
        <authorList>
            <person name="Takeda I."/>
            <person name="Yamane N."/>
            <person name="Morita T."/>
            <person name="Tamano K."/>
            <person name="Machida M."/>
            <person name="Baker S."/>
            <person name="Koike H."/>
        </authorList>
    </citation>
    <scope>NUCLEOTIDE SEQUENCE</scope>
    <source>
        <strain evidence="2">NBRC 6742</strain>
    </source>
</reference>
<evidence type="ECO:0000313" key="2">
    <source>
        <dbReference type="EMBL" id="GAN10076.1"/>
    </source>
</evidence>
<evidence type="ECO:0000313" key="3">
    <source>
        <dbReference type="Proteomes" id="UP000053815"/>
    </source>
</evidence>
<proteinExistence type="predicted"/>
<accession>A0A0C9MH41</accession>
<feature type="region of interest" description="Disordered" evidence="1">
    <location>
        <begin position="1"/>
        <end position="32"/>
    </location>
</feature>
<protein>
    <submittedName>
        <fullName evidence="2">Uncharacterized protein</fullName>
    </submittedName>
</protein>
<dbReference type="Proteomes" id="UP000053815">
    <property type="component" value="Unassembled WGS sequence"/>
</dbReference>